<dbReference type="InterPro" id="IPR011006">
    <property type="entry name" value="CheY-like_superfamily"/>
</dbReference>
<feature type="domain" description="OmpR/PhoB-type" evidence="9">
    <location>
        <begin position="144"/>
        <end position="239"/>
    </location>
</feature>
<dbReference type="GO" id="GO:0000156">
    <property type="term" value="F:phosphorelay response regulator activity"/>
    <property type="evidence" value="ECO:0007669"/>
    <property type="project" value="TreeGrafter"/>
</dbReference>
<name>A0A6N1VDK4_9HYPH</name>
<dbReference type="RefSeq" id="WP_175275013.1">
    <property type="nucleotide sequence ID" value="NZ_CP054836.1"/>
</dbReference>
<evidence type="ECO:0000256" key="3">
    <source>
        <dbReference type="ARBA" id="ARBA00023015"/>
    </source>
</evidence>
<reference evidence="10 11" key="1">
    <citation type="submission" date="2020-06" db="EMBL/GenBank/DDBJ databases">
        <title>Oricola thermophila sp. nov. isolated from a tidal sediments.</title>
        <authorList>
            <person name="Kwon K.K."/>
            <person name="Yang S.-H."/>
            <person name="Park M.-J."/>
        </authorList>
    </citation>
    <scope>NUCLEOTIDE SEQUENCE [LARGE SCALE GENOMIC DNA]</scope>
    <source>
        <strain evidence="10 11">MEBiC13590</strain>
    </source>
</reference>
<evidence type="ECO:0000256" key="5">
    <source>
        <dbReference type="ARBA" id="ARBA00023163"/>
    </source>
</evidence>
<evidence type="ECO:0000259" key="8">
    <source>
        <dbReference type="PROSITE" id="PS50110"/>
    </source>
</evidence>
<dbReference type="Gene3D" id="3.40.50.2300">
    <property type="match status" value="1"/>
</dbReference>
<sequence length="240" mass="26924">MSETSEAATETVIADDAPHILIVDDDTRIRTLLSEYLGTNGYRVTGAATAEEARRKIEGLEFDLLVLDVMMPGENGVSLARSLRASQRDVPILMLTARSETEQRIEGLEAGADDYLPKPFDPRELLLRVGNIVKRGAAPAQPKIEQIVFGPYTFVIARRELKRNGEPVHLTDREQEIMVRFAENAGETIPRHEMFAEKSGIGERTIDVQINRLRRKIEADPANPRYLQTVRGIGYRLSIE</sequence>
<dbReference type="GO" id="GO:0032993">
    <property type="term" value="C:protein-DNA complex"/>
    <property type="evidence" value="ECO:0007669"/>
    <property type="project" value="TreeGrafter"/>
</dbReference>
<proteinExistence type="predicted"/>
<dbReference type="PROSITE" id="PS50110">
    <property type="entry name" value="RESPONSE_REGULATORY"/>
    <property type="match status" value="1"/>
</dbReference>
<dbReference type="Pfam" id="PF00072">
    <property type="entry name" value="Response_reg"/>
    <property type="match status" value="1"/>
</dbReference>
<dbReference type="KEGG" id="orm:HTY61_00875"/>
<keyword evidence="5" id="KW-0804">Transcription</keyword>
<evidence type="ECO:0000256" key="4">
    <source>
        <dbReference type="ARBA" id="ARBA00023125"/>
    </source>
</evidence>
<dbReference type="InterPro" id="IPR039420">
    <property type="entry name" value="WalR-like"/>
</dbReference>
<dbReference type="Gene3D" id="6.10.250.690">
    <property type="match status" value="1"/>
</dbReference>
<keyword evidence="3" id="KW-0805">Transcription regulation</keyword>
<gene>
    <name evidence="10" type="ORF">HTY61_00875</name>
</gene>
<dbReference type="SUPFAM" id="SSF52172">
    <property type="entry name" value="CheY-like"/>
    <property type="match status" value="1"/>
</dbReference>
<keyword evidence="2" id="KW-0902">Two-component regulatory system</keyword>
<dbReference type="Pfam" id="PF00486">
    <property type="entry name" value="Trans_reg_C"/>
    <property type="match status" value="1"/>
</dbReference>
<feature type="modified residue" description="4-aspartylphosphate" evidence="6">
    <location>
        <position position="68"/>
    </location>
</feature>
<keyword evidence="4 7" id="KW-0238">DNA-binding</keyword>
<evidence type="ECO:0000256" key="7">
    <source>
        <dbReference type="PROSITE-ProRule" id="PRU01091"/>
    </source>
</evidence>
<dbReference type="SMART" id="SM00448">
    <property type="entry name" value="REC"/>
    <property type="match status" value="1"/>
</dbReference>
<feature type="DNA-binding region" description="OmpR/PhoB-type" evidence="7">
    <location>
        <begin position="144"/>
        <end position="239"/>
    </location>
</feature>
<evidence type="ECO:0000259" key="9">
    <source>
        <dbReference type="PROSITE" id="PS51755"/>
    </source>
</evidence>
<dbReference type="CDD" id="cd17574">
    <property type="entry name" value="REC_OmpR"/>
    <property type="match status" value="1"/>
</dbReference>
<accession>A0A6N1VDK4</accession>
<dbReference type="InterPro" id="IPR036388">
    <property type="entry name" value="WH-like_DNA-bd_sf"/>
</dbReference>
<feature type="domain" description="Response regulatory" evidence="8">
    <location>
        <begin position="19"/>
        <end position="133"/>
    </location>
</feature>
<dbReference type="InterPro" id="IPR001867">
    <property type="entry name" value="OmpR/PhoB-type_DNA-bd"/>
</dbReference>
<keyword evidence="1 6" id="KW-0597">Phosphoprotein</keyword>
<dbReference type="GO" id="GO:0005829">
    <property type="term" value="C:cytosol"/>
    <property type="evidence" value="ECO:0007669"/>
    <property type="project" value="TreeGrafter"/>
</dbReference>
<protein>
    <submittedName>
        <fullName evidence="10">Response regulator transcription factor</fullName>
    </submittedName>
</protein>
<dbReference type="Gene3D" id="1.10.10.10">
    <property type="entry name" value="Winged helix-like DNA-binding domain superfamily/Winged helix DNA-binding domain"/>
    <property type="match status" value="1"/>
</dbReference>
<dbReference type="GO" id="GO:0006355">
    <property type="term" value="P:regulation of DNA-templated transcription"/>
    <property type="evidence" value="ECO:0007669"/>
    <property type="project" value="InterPro"/>
</dbReference>
<dbReference type="SMART" id="SM00862">
    <property type="entry name" value="Trans_reg_C"/>
    <property type="match status" value="1"/>
</dbReference>
<evidence type="ECO:0000313" key="10">
    <source>
        <dbReference type="EMBL" id="QKV17117.1"/>
    </source>
</evidence>
<dbReference type="EMBL" id="CP054836">
    <property type="protein sequence ID" value="QKV17117.1"/>
    <property type="molecule type" value="Genomic_DNA"/>
</dbReference>
<dbReference type="AlphaFoldDB" id="A0A6N1VDK4"/>
<dbReference type="InterPro" id="IPR016032">
    <property type="entry name" value="Sig_transdc_resp-reg_C-effctor"/>
</dbReference>
<dbReference type="SUPFAM" id="SSF46894">
    <property type="entry name" value="C-terminal effector domain of the bipartite response regulators"/>
    <property type="match status" value="1"/>
</dbReference>
<dbReference type="CDD" id="cd00383">
    <property type="entry name" value="trans_reg_C"/>
    <property type="match status" value="1"/>
</dbReference>
<dbReference type="InterPro" id="IPR001789">
    <property type="entry name" value="Sig_transdc_resp-reg_receiver"/>
</dbReference>
<evidence type="ECO:0000313" key="11">
    <source>
        <dbReference type="Proteomes" id="UP000509367"/>
    </source>
</evidence>
<dbReference type="PANTHER" id="PTHR48111">
    <property type="entry name" value="REGULATOR OF RPOS"/>
    <property type="match status" value="1"/>
</dbReference>
<dbReference type="FunFam" id="3.40.50.2300:FF:000001">
    <property type="entry name" value="DNA-binding response regulator PhoB"/>
    <property type="match status" value="1"/>
</dbReference>
<dbReference type="GO" id="GO:0000976">
    <property type="term" value="F:transcription cis-regulatory region binding"/>
    <property type="evidence" value="ECO:0007669"/>
    <property type="project" value="TreeGrafter"/>
</dbReference>
<dbReference type="Proteomes" id="UP000509367">
    <property type="component" value="Chromosome"/>
</dbReference>
<dbReference type="PANTHER" id="PTHR48111:SF4">
    <property type="entry name" value="DNA-BINDING DUAL TRANSCRIPTIONAL REGULATOR OMPR"/>
    <property type="match status" value="1"/>
</dbReference>
<keyword evidence="11" id="KW-1185">Reference proteome</keyword>
<evidence type="ECO:0000256" key="1">
    <source>
        <dbReference type="ARBA" id="ARBA00022553"/>
    </source>
</evidence>
<organism evidence="10 11">
    <name type="scientific">Oricola thermophila</name>
    <dbReference type="NCBI Taxonomy" id="2742145"/>
    <lineage>
        <taxon>Bacteria</taxon>
        <taxon>Pseudomonadati</taxon>
        <taxon>Pseudomonadota</taxon>
        <taxon>Alphaproteobacteria</taxon>
        <taxon>Hyphomicrobiales</taxon>
        <taxon>Ahrensiaceae</taxon>
        <taxon>Oricola</taxon>
    </lineage>
</organism>
<evidence type="ECO:0000256" key="2">
    <source>
        <dbReference type="ARBA" id="ARBA00023012"/>
    </source>
</evidence>
<dbReference type="PROSITE" id="PS51755">
    <property type="entry name" value="OMPR_PHOB"/>
    <property type="match status" value="1"/>
</dbReference>
<evidence type="ECO:0000256" key="6">
    <source>
        <dbReference type="PROSITE-ProRule" id="PRU00169"/>
    </source>
</evidence>